<dbReference type="Gene3D" id="2.30.40.10">
    <property type="entry name" value="Urease, subunit C, domain 1"/>
    <property type="match status" value="1"/>
</dbReference>
<organism evidence="7 8">
    <name type="scientific">Rhizosaccharibacter radicis</name>
    <dbReference type="NCBI Taxonomy" id="2782605"/>
    <lineage>
        <taxon>Bacteria</taxon>
        <taxon>Pseudomonadati</taxon>
        <taxon>Pseudomonadota</taxon>
        <taxon>Alphaproteobacteria</taxon>
        <taxon>Acetobacterales</taxon>
        <taxon>Acetobacteraceae</taxon>
        <taxon>Rhizosaccharibacter</taxon>
    </lineage>
</organism>
<keyword evidence="8" id="KW-1185">Reference proteome</keyword>
<keyword evidence="4 5" id="KW-0119">Carbohydrate metabolism</keyword>
<dbReference type="RefSeq" id="WP_422918512.1">
    <property type="nucleotide sequence ID" value="NZ_JAMZEJ010000002.1"/>
</dbReference>
<evidence type="ECO:0000256" key="2">
    <source>
        <dbReference type="ARBA" id="ARBA00022723"/>
    </source>
</evidence>
<evidence type="ECO:0000256" key="5">
    <source>
        <dbReference type="PIRNR" id="PIRNR038994"/>
    </source>
</evidence>
<gene>
    <name evidence="7" type="primary">nagA</name>
    <name evidence="7" type="ORF">NFI88_02760</name>
</gene>
<dbReference type="Gene3D" id="3.20.20.140">
    <property type="entry name" value="Metal-dependent hydrolases"/>
    <property type="match status" value="1"/>
</dbReference>
<dbReference type="GO" id="GO:0008448">
    <property type="term" value="F:N-acetylglucosamine-6-phosphate deacetylase activity"/>
    <property type="evidence" value="ECO:0007669"/>
    <property type="project" value="UniProtKB-EC"/>
</dbReference>
<dbReference type="InterPro" id="IPR032466">
    <property type="entry name" value="Metal_Hydrolase"/>
</dbReference>
<comment type="similarity">
    <text evidence="1 5">Belongs to the metallo-dependent hydrolases superfamily. NagA family.</text>
</comment>
<keyword evidence="2" id="KW-0479">Metal-binding</keyword>
<evidence type="ECO:0000256" key="4">
    <source>
        <dbReference type="ARBA" id="ARBA00023277"/>
    </source>
</evidence>
<evidence type="ECO:0000313" key="7">
    <source>
        <dbReference type="EMBL" id="MCQ8239762.1"/>
    </source>
</evidence>
<evidence type="ECO:0000256" key="3">
    <source>
        <dbReference type="ARBA" id="ARBA00022801"/>
    </source>
</evidence>
<keyword evidence="3 5" id="KW-0378">Hydrolase</keyword>
<comment type="caution">
    <text evidence="7">The sequence shown here is derived from an EMBL/GenBank/DDBJ whole genome shotgun (WGS) entry which is preliminary data.</text>
</comment>
<dbReference type="Pfam" id="PF01979">
    <property type="entry name" value="Amidohydro_1"/>
    <property type="match status" value="1"/>
</dbReference>
<dbReference type="PANTHER" id="PTHR11113:SF14">
    <property type="entry name" value="N-ACETYLGLUCOSAMINE-6-PHOSPHATE DEACETYLASE"/>
    <property type="match status" value="1"/>
</dbReference>
<dbReference type="SUPFAM" id="SSF51338">
    <property type="entry name" value="Composite domain of metallo-dependent hydrolases"/>
    <property type="match status" value="1"/>
</dbReference>
<dbReference type="InterPro" id="IPR006680">
    <property type="entry name" value="Amidohydro-rel"/>
</dbReference>
<proteinExistence type="inferred from homology"/>
<evidence type="ECO:0000313" key="8">
    <source>
        <dbReference type="Proteomes" id="UP001524547"/>
    </source>
</evidence>
<evidence type="ECO:0000259" key="6">
    <source>
        <dbReference type="Pfam" id="PF01979"/>
    </source>
</evidence>
<dbReference type="Proteomes" id="UP001524547">
    <property type="component" value="Unassembled WGS sequence"/>
</dbReference>
<dbReference type="PANTHER" id="PTHR11113">
    <property type="entry name" value="N-ACETYLGLUCOSAMINE-6-PHOSPHATE DEACETYLASE"/>
    <property type="match status" value="1"/>
</dbReference>
<dbReference type="InterPro" id="IPR003764">
    <property type="entry name" value="GlcNAc_6-P_deAcase"/>
</dbReference>
<protein>
    <submittedName>
        <fullName evidence="7">N-acetylglucosamine-6-phosphate deacetylase</fullName>
        <ecNumber evidence="7">3.5.1.25</ecNumber>
    </submittedName>
</protein>
<evidence type="ECO:0000256" key="1">
    <source>
        <dbReference type="ARBA" id="ARBA00010716"/>
    </source>
</evidence>
<dbReference type="EMBL" id="JAMZEJ010000002">
    <property type="protein sequence ID" value="MCQ8239762.1"/>
    <property type="molecule type" value="Genomic_DNA"/>
</dbReference>
<dbReference type="EC" id="3.5.1.25" evidence="7"/>
<reference evidence="7 8" key="1">
    <citation type="submission" date="2022-06" db="EMBL/GenBank/DDBJ databases">
        <title>Rhizosaccharibacter gen. nov. sp. nov. KSS12, endophytic bacteria isolated from sugarcane.</title>
        <authorList>
            <person name="Pitiwittayakul N."/>
        </authorList>
    </citation>
    <scope>NUCLEOTIDE SEQUENCE [LARGE SCALE GENOMIC DNA]</scope>
    <source>
        <strain evidence="7 8">KSS12</strain>
    </source>
</reference>
<dbReference type="SUPFAM" id="SSF51556">
    <property type="entry name" value="Metallo-dependent hydrolases"/>
    <property type="match status" value="1"/>
</dbReference>
<feature type="domain" description="Amidohydrolase-related" evidence="6">
    <location>
        <begin position="39"/>
        <end position="354"/>
    </location>
</feature>
<dbReference type="InterPro" id="IPR011059">
    <property type="entry name" value="Metal-dep_hydrolase_composite"/>
</dbReference>
<dbReference type="PIRSF" id="PIRSF038994">
    <property type="entry name" value="NagA"/>
    <property type="match status" value="1"/>
</dbReference>
<accession>A0ABT1VTU8</accession>
<name>A0ABT1VTU8_9PROT</name>
<dbReference type="NCBIfam" id="TIGR00221">
    <property type="entry name" value="nagA"/>
    <property type="match status" value="1"/>
</dbReference>
<sequence length="369" mass="38672">MTTVLDGQIVLPDRVMPGRIRFGPFIETIDPLPSAPDRLVLPGFIDAHVHGGGGGDTIDGVDGIETLARFHLSHGTTTLLPTTITRPWPEVLAMLEAVRRVMESGVENGADIPGAHLEGPFISPQRLGAQPAFAVLPTPERVREALRTGAVRVVTMAPELEHAFEAAAAFVSAGVRVSLGHSQADHAQAAQMLDHLSALGGVAAGTHLFNAMNGIAGRSPGLVGALLLSPDAHAELILDTHHVHPASFRLAHAMLGDRLLLITDAMRAAGLGDGESELGGHPVSIRDGIARLRDGTLAGSVLTMDQAFRNALAAGMDIPAAARLTAGNAASYLGLADRGALRPGLRADLVVMDASTRIDEVWRLGRRSR</sequence>